<dbReference type="SMART" id="SM00345">
    <property type="entry name" value="HTH_GNTR"/>
    <property type="match status" value="1"/>
</dbReference>
<dbReference type="Pfam" id="PF00392">
    <property type="entry name" value="GntR"/>
    <property type="match status" value="1"/>
</dbReference>
<gene>
    <name evidence="7" type="ORF">SAMN05216602_0497</name>
</gene>
<keyword evidence="3" id="KW-0805">Transcription regulation</keyword>
<dbReference type="InterPro" id="IPR051446">
    <property type="entry name" value="HTH_trans_reg/aminotransferase"/>
</dbReference>
<keyword evidence="8" id="KW-1185">Reference proteome</keyword>
<reference evidence="8" key="1">
    <citation type="submission" date="2016-10" db="EMBL/GenBank/DDBJ databases">
        <authorList>
            <person name="Varghese N."/>
            <person name="Submissions S."/>
        </authorList>
    </citation>
    <scope>NUCLEOTIDE SEQUENCE [LARGE SCALE GENOMIC DNA]</scope>
    <source>
        <strain evidence="8">LMG 22563</strain>
    </source>
</reference>
<sequence length="465" mass="51645">MPRPTLAQKVADAIARQIADGALQAGSKLPSLREYMRLHGHSKNTVITAYEHLASQGLVEARHGKGFFVCRTVSASVEDDESQPYTRALDTIWMMRQQFVRDPGHSHLGEGFPPVEWLMDMRLDKFHRQVVRGGVTTLFRYGTRLGNPGLRQRLAQKLADYRIAVTPRQLVTTLGANHGMDLVIRRYVTPGDAVLVEDPGYYPLFGKLQLQGAHMLGVPREADGPDLDALERVLKRARPKLFFLQSVGHNPTGSDISPAKAHRLLQIAEAHDLLLVENDAMADFKPSSATKLTALDQCERTLYLGSFSKSISAALRVGFIAGSKQRIEELADLKMLLHNSGAEYSERTIEVILGEGHFLRHLSRLQDRLHAATQRGLAVLDELGAEVFCRPEQSLYLWARFPGVADANALTRHCLTQGVMLAPGSIFAVNRQTPVPWTRLNVAYLDDPAFRSSLQRQGQQVVGAR</sequence>
<dbReference type="SUPFAM" id="SSF46785">
    <property type="entry name" value="Winged helix' DNA-binding domain"/>
    <property type="match status" value="1"/>
</dbReference>
<protein>
    <submittedName>
        <fullName evidence="7">Transcriptional regulator, GntR family</fullName>
    </submittedName>
</protein>
<dbReference type="AlphaFoldDB" id="A0A1I3H036"/>
<dbReference type="PANTHER" id="PTHR46577:SF2">
    <property type="entry name" value="TRANSCRIPTIONAL REGULATORY PROTEIN"/>
    <property type="match status" value="1"/>
</dbReference>
<dbReference type="OrthoDB" id="9802328at2"/>
<dbReference type="InterPro" id="IPR036388">
    <property type="entry name" value="WH-like_DNA-bd_sf"/>
</dbReference>
<dbReference type="Pfam" id="PF00155">
    <property type="entry name" value="Aminotran_1_2"/>
    <property type="match status" value="1"/>
</dbReference>
<evidence type="ECO:0000313" key="8">
    <source>
        <dbReference type="Proteomes" id="UP000183018"/>
    </source>
</evidence>
<dbReference type="GO" id="GO:0003700">
    <property type="term" value="F:DNA-binding transcription factor activity"/>
    <property type="evidence" value="ECO:0007669"/>
    <property type="project" value="InterPro"/>
</dbReference>
<keyword evidence="4" id="KW-0238">DNA-binding</keyword>
<dbReference type="RefSeq" id="WP_074880573.1">
    <property type="nucleotide sequence ID" value="NZ_FORC01000001.1"/>
</dbReference>
<dbReference type="Gene3D" id="1.10.10.10">
    <property type="entry name" value="Winged helix-like DNA-binding domain superfamily/Winged helix DNA-binding domain"/>
    <property type="match status" value="1"/>
</dbReference>
<keyword evidence="5" id="KW-0804">Transcription</keyword>
<proteinExistence type="inferred from homology"/>
<evidence type="ECO:0000256" key="4">
    <source>
        <dbReference type="ARBA" id="ARBA00023125"/>
    </source>
</evidence>
<feature type="domain" description="HTH gntR-type" evidence="6">
    <location>
        <begin position="4"/>
        <end position="72"/>
    </location>
</feature>
<dbReference type="GO" id="GO:0030170">
    <property type="term" value="F:pyridoxal phosphate binding"/>
    <property type="evidence" value="ECO:0007669"/>
    <property type="project" value="InterPro"/>
</dbReference>
<organism evidence="7 8">
    <name type="scientific">Phytopseudomonas argentinensis</name>
    <dbReference type="NCBI Taxonomy" id="289370"/>
    <lineage>
        <taxon>Bacteria</taxon>
        <taxon>Pseudomonadati</taxon>
        <taxon>Pseudomonadota</taxon>
        <taxon>Gammaproteobacteria</taxon>
        <taxon>Pseudomonadales</taxon>
        <taxon>Pseudomonadaceae</taxon>
        <taxon>Phytopseudomonas</taxon>
    </lineage>
</organism>
<name>A0A1I3H036_9GAMM</name>
<evidence type="ECO:0000256" key="5">
    <source>
        <dbReference type="ARBA" id="ARBA00023163"/>
    </source>
</evidence>
<comment type="similarity">
    <text evidence="1">In the C-terminal section; belongs to the class-I pyridoxal-phosphate-dependent aminotransferase family.</text>
</comment>
<dbReference type="CDD" id="cd07377">
    <property type="entry name" value="WHTH_GntR"/>
    <property type="match status" value="1"/>
</dbReference>
<dbReference type="STRING" id="289370.SAMN05216602_0497"/>
<dbReference type="InterPro" id="IPR015421">
    <property type="entry name" value="PyrdxlP-dep_Trfase_major"/>
</dbReference>
<dbReference type="Gene3D" id="3.90.1150.10">
    <property type="entry name" value="Aspartate Aminotransferase, domain 1"/>
    <property type="match status" value="1"/>
</dbReference>
<dbReference type="Proteomes" id="UP000183018">
    <property type="component" value="Unassembled WGS sequence"/>
</dbReference>
<dbReference type="CDD" id="cd00609">
    <property type="entry name" value="AAT_like"/>
    <property type="match status" value="1"/>
</dbReference>
<evidence type="ECO:0000256" key="2">
    <source>
        <dbReference type="ARBA" id="ARBA00022898"/>
    </source>
</evidence>
<dbReference type="PROSITE" id="PS50949">
    <property type="entry name" value="HTH_GNTR"/>
    <property type="match status" value="1"/>
</dbReference>
<dbReference type="EMBL" id="FORC01000001">
    <property type="protein sequence ID" value="SFI28942.1"/>
    <property type="molecule type" value="Genomic_DNA"/>
</dbReference>
<dbReference type="InterPro" id="IPR015422">
    <property type="entry name" value="PyrdxlP-dep_Trfase_small"/>
</dbReference>
<dbReference type="Gene3D" id="3.40.640.10">
    <property type="entry name" value="Type I PLP-dependent aspartate aminotransferase-like (Major domain)"/>
    <property type="match status" value="1"/>
</dbReference>
<dbReference type="SUPFAM" id="SSF53383">
    <property type="entry name" value="PLP-dependent transferases"/>
    <property type="match status" value="1"/>
</dbReference>
<dbReference type="PANTHER" id="PTHR46577">
    <property type="entry name" value="HTH-TYPE TRANSCRIPTIONAL REGULATORY PROTEIN GABR"/>
    <property type="match status" value="1"/>
</dbReference>
<evidence type="ECO:0000256" key="3">
    <source>
        <dbReference type="ARBA" id="ARBA00023015"/>
    </source>
</evidence>
<dbReference type="InterPro" id="IPR036390">
    <property type="entry name" value="WH_DNA-bd_sf"/>
</dbReference>
<dbReference type="GO" id="GO:0003677">
    <property type="term" value="F:DNA binding"/>
    <property type="evidence" value="ECO:0007669"/>
    <property type="project" value="UniProtKB-KW"/>
</dbReference>
<evidence type="ECO:0000313" key="7">
    <source>
        <dbReference type="EMBL" id="SFI28942.1"/>
    </source>
</evidence>
<evidence type="ECO:0000259" key="6">
    <source>
        <dbReference type="PROSITE" id="PS50949"/>
    </source>
</evidence>
<accession>A0A1I3H036</accession>
<dbReference type="InterPro" id="IPR000524">
    <property type="entry name" value="Tscrpt_reg_HTH_GntR"/>
</dbReference>
<keyword evidence="2" id="KW-0663">Pyridoxal phosphate</keyword>
<dbReference type="InterPro" id="IPR015424">
    <property type="entry name" value="PyrdxlP-dep_Trfase"/>
</dbReference>
<dbReference type="InterPro" id="IPR004839">
    <property type="entry name" value="Aminotransferase_I/II_large"/>
</dbReference>
<evidence type="ECO:0000256" key="1">
    <source>
        <dbReference type="ARBA" id="ARBA00005384"/>
    </source>
</evidence>